<dbReference type="InterPro" id="IPR049453">
    <property type="entry name" value="Memb_transporter_dom"/>
</dbReference>
<evidence type="ECO:0000256" key="2">
    <source>
        <dbReference type="ARBA" id="ARBA00022475"/>
    </source>
</evidence>
<keyword evidence="10" id="KW-1185">Reference proteome</keyword>
<evidence type="ECO:0000256" key="5">
    <source>
        <dbReference type="ARBA" id="ARBA00023136"/>
    </source>
</evidence>
<evidence type="ECO:0000313" key="9">
    <source>
        <dbReference type="EMBL" id="TDQ04883.1"/>
    </source>
</evidence>
<dbReference type="AlphaFoldDB" id="A0A4R6SNW5"/>
<dbReference type="RefSeq" id="WP_133847724.1">
    <property type="nucleotide sequence ID" value="NZ_SNXZ01000001.1"/>
</dbReference>
<dbReference type="EMBL" id="SNXZ01000001">
    <property type="protein sequence ID" value="TDQ04883.1"/>
    <property type="molecule type" value="Genomic_DNA"/>
</dbReference>
<dbReference type="GO" id="GO:0005886">
    <property type="term" value="C:plasma membrane"/>
    <property type="evidence" value="ECO:0007669"/>
    <property type="project" value="UniProtKB-SubCell"/>
</dbReference>
<keyword evidence="2" id="KW-1003">Cell membrane</keyword>
<evidence type="ECO:0000256" key="1">
    <source>
        <dbReference type="ARBA" id="ARBA00004651"/>
    </source>
</evidence>
<feature type="transmembrane region" description="Helical" evidence="7">
    <location>
        <begin position="455"/>
        <end position="473"/>
    </location>
</feature>
<organism evidence="9 10">
    <name type="scientific">Labedaea rhizosphaerae</name>
    <dbReference type="NCBI Taxonomy" id="598644"/>
    <lineage>
        <taxon>Bacteria</taxon>
        <taxon>Bacillati</taxon>
        <taxon>Actinomycetota</taxon>
        <taxon>Actinomycetes</taxon>
        <taxon>Pseudonocardiales</taxon>
        <taxon>Pseudonocardiaceae</taxon>
        <taxon>Labedaea</taxon>
    </lineage>
</organism>
<accession>A0A4R6SNW5</accession>
<evidence type="ECO:0000313" key="10">
    <source>
        <dbReference type="Proteomes" id="UP000295444"/>
    </source>
</evidence>
<evidence type="ECO:0000256" key="3">
    <source>
        <dbReference type="ARBA" id="ARBA00022692"/>
    </source>
</evidence>
<evidence type="ECO:0000259" key="8">
    <source>
        <dbReference type="Pfam" id="PF13515"/>
    </source>
</evidence>
<dbReference type="Proteomes" id="UP000295444">
    <property type="component" value="Unassembled WGS sequence"/>
</dbReference>
<feature type="transmembrane region" description="Helical" evidence="7">
    <location>
        <begin position="79"/>
        <end position="95"/>
    </location>
</feature>
<name>A0A4R6SNW5_LABRH</name>
<sequence length="650" mass="68579">MTTVRTEPQAPHWLVQLLRPAPAPVPWKRVARATAGIAGPVAAGMAAGRLDLGVLASIGGLCATLADTDGPYWYRTRRIGYVITAGALGFFTGTATGSTAWLSGAMVVVVAVLSALISVNGDIASRAGLQLLVFTVVGSAQTAPPLTALGCFAAGAAFAMLLAIGAWPVRATAPERTAIANVYDALADMLRGTGTPAARPARLRATAAINVAYDRLLDARSRLSGRNQAYRNLLTLLTATTPLIEASVATVAARDRPDDTLINHIDALADAIRKDEPFPPLPDASSALHDALRRVHDRDDDARGTTPSKEKATVGERLRRLADTTITGPQTWLFVLRLTVCVTLAELVGIVLSLDHANWVALTVAIVLKPDFGSVFGRAVLRAGGTAVGVVLGAGLLALAPHGWLLVIVMAVVAAMLPVGQVRNYGMFSTFVTPLVIVQLDLANSGSFTLVVARLVDTAVGCLIVVVFGYLLWPGSRKADVGDQLARTCDTVGTYLDRALSGAPQGRSALRRKAYRELSDLRTVFQRAIVEPSKAGRTASAWWPLIVFLERMTDAVTEVAVQIERGAPPPDQADVTLLSAGVTEAAAALREGRKPAKLELPATDQLEAVTRELDGVLRTLRGPAATRPRRTWRVGGLLPRRRGAQPGSAG</sequence>
<reference evidence="9 10" key="1">
    <citation type="submission" date="2019-03" db="EMBL/GenBank/DDBJ databases">
        <title>Genomic Encyclopedia of Type Strains, Phase IV (KMG-IV): sequencing the most valuable type-strain genomes for metagenomic binning, comparative biology and taxonomic classification.</title>
        <authorList>
            <person name="Goeker M."/>
        </authorList>
    </citation>
    <scope>NUCLEOTIDE SEQUENCE [LARGE SCALE GENOMIC DNA]</scope>
    <source>
        <strain evidence="9 10">DSM 45361</strain>
    </source>
</reference>
<comment type="caution">
    <text evidence="9">The sequence shown here is derived from an EMBL/GenBank/DDBJ whole genome shotgun (WGS) entry which is preliminary data.</text>
</comment>
<protein>
    <submittedName>
        <fullName evidence="9">Putative membrane protein YccC</fullName>
    </submittedName>
</protein>
<dbReference type="OrthoDB" id="3816110at2"/>
<feature type="transmembrane region" description="Helical" evidence="7">
    <location>
        <begin position="388"/>
        <end position="419"/>
    </location>
</feature>
<comment type="similarity">
    <text evidence="6">Belongs to the YccS/YhfK family.</text>
</comment>
<evidence type="ECO:0000256" key="7">
    <source>
        <dbReference type="SAM" id="Phobius"/>
    </source>
</evidence>
<gene>
    <name evidence="9" type="ORF">EV186_101844</name>
</gene>
<proteinExistence type="inferred from homology"/>
<evidence type="ECO:0000256" key="6">
    <source>
        <dbReference type="ARBA" id="ARBA00043993"/>
    </source>
</evidence>
<dbReference type="PANTHER" id="PTHR30509">
    <property type="entry name" value="P-HYDROXYBENZOIC ACID EFFLUX PUMP SUBUNIT-RELATED"/>
    <property type="match status" value="1"/>
</dbReference>
<keyword evidence="4 7" id="KW-1133">Transmembrane helix</keyword>
<dbReference type="Pfam" id="PF13515">
    <property type="entry name" value="FUSC_2"/>
    <property type="match status" value="1"/>
</dbReference>
<dbReference type="PANTHER" id="PTHR30509:SF9">
    <property type="entry name" value="MULTIDRUG RESISTANCE PROTEIN MDTO"/>
    <property type="match status" value="1"/>
</dbReference>
<evidence type="ECO:0000256" key="4">
    <source>
        <dbReference type="ARBA" id="ARBA00022989"/>
    </source>
</evidence>
<feature type="transmembrane region" description="Helical" evidence="7">
    <location>
        <begin position="146"/>
        <end position="167"/>
    </location>
</feature>
<comment type="subcellular location">
    <subcellularLocation>
        <location evidence="1">Cell membrane</location>
        <topology evidence="1">Multi-pass membrane protein</topology>
    </subcellularLocation>
</comment>
<feature type="transmembrane region" description="Helical" evidence="7">
    <location>
        <begin position="334"/>
        <end position="353"/>
    </location>
</feature>
<feature type="domain" description="Integral membrane bound transporter" evidence="8">
    <location>
        <begin position="347"/>
        <end position="468"/>
    </location>
</feature>
<keyword evidence="3 7" id="KW-0812">Transmembrane</keyword>
<keyword evidence="5 7" id="KW-0472">Membrane</keyword>